<feature type="coiled-coil region" evidence="1">
    <location>
        <begin position="114"/>
        <end position="141"/>
    </location>
</feature>
<feature type="region of interest" description="Disordered" evidence="2">
    <location>
        <begin position="291"/>
        <end position="332"/>
    </location>
</feature>
<feature type="coiled-coil region" evidence="1">
    <location>
        <begin position="387"/>
        <end position="414"/>
    </location>
</feature>
<feature type="coiled-coil region" evidence="1">
    <location>
        <begin position="166"/>
        <end position="245"/>
    </location>
</feature>
<keyword evidence="1" id="KW-0175">Coiled coil</keyword>
<organism evidence="3 4">
    <name type="scientific">Tetraparma gracilis</name>
    <dbReference type="NCBI Taxonomy" id="2962635"/>
    <lineage>
        <taxon>Eukaryota</taxon>
        <taxon>Sar</taxon>
        <taxon>Stramenopiles</taxon>
        <taxon>Ochrophyta</taxon>
        <taxon>Bolidophyceae</taxon>
        <taxon>Parmales</taxon>
        <taxon>Triparmaceae</taxon>
        <taxon>Tetraparma</taxon>
    </lineage>
</organism>
<sequence length="528" mass="56857">MSSYATSTRVTGSLGTPPRHPAPSPAPSGMSHSVFGSTSGLTTPPAHGMTKSPTSARFGPSSARPAGKELDGRKEAERQNFELKMRVFYLEEKLGKLEDAPGVADPGNDAAVMLAEMEQELEVVKAELKEERARARQSEGMLMASDGDLGDLRRQNEDVVVMRRKLAQALEANAELVRQRDDTEKRRGELEAELNGNEGTVDLMDSYREQNKRLKADNDLLLDELEEVREKKQQLGELVRSLREDLAEAAKGAPEDTGPEMSEAVSRQLETYQARAASDAQSLGEAVERLEQADAKAREQREEIEQLRRAKSDLEKRSVHRDAELAASKAAHGDPLSSFLLPDADPSSVREVLSSQGRLAATLAEKEMELAAALSSGAASAERASKAEQHAAQMAEQLRLIQESSEEVALLEAEEISRLEGELAGMHGIVAEEKEAAEARRREVEGVRGEMGAEVEALKEEVLRLKRSGNEAAEGRAKLGRDLQETEGIANSLAQQLHSIHVGGVGAGGYLSGYGQVPLFGGGGGGGG</sequence>
<keyword evidence="4" id="KW-1185">Reference proteome</keyword>
<feature type="compositionally biased region" description="Basic and acidic residues" evidence="2">
    <location>
        <begin position="66"/>
        <end position="77"/>
    </location>
</feature>
<evidence type="ECO:0000256" key="1">
    <source>
        <dbReference type="SAM" id="Coils"/>
    </source>
</evidence>
<evidence type="ECO:0000313" key="3">
    <source>
        <dbReference type="EMBL" id="GMI32904.1"/>
    </source>
</evidence>
<dbReference type="EMBL" id="BRYB01006068">
    <property type="protein sequence ID" value="GMI32904.1"/>
    <property type="molecule type" value="Genomic_DNA"/>
</dbReference>
<evidence type="ECO:0008006" key="5">
    <source>
        <dbReference type="Google" id="ProtNLM"/>
    </source>
</evidence>
<evidence type="ECO:0000256" key="2">
    <source>
        <dbReference type="SAM" id="MobiDB-lite"/>
    </source>
</evidence>
<feature type="compositionally biased region" description="Polar residues" evidence="2">
    <location>
        <begin position="30"/>
        <end position="42"/>
    </location>
</feature>
<dbReference type="Proteomes" id="UP001165060">
    <property type="component" value="Unassembled WGS sequence"/>
</dbReference>
<feature type="compositionally biased region" description="Polar residues" evidence="2">
    <location>
        <begin position="1"/>
        <end position="14"/>
    </location>
</feature>
<accession>A0ABQ6MTE4</accession>
<evidence type="ECO:0000313" key="4">
    <source>
        <dbReference type="Proteomes" id="UP001165060"/>
    </source>
</evidence>
<feature type="region of interest" description="Disordered" evidence="2">
    <location>
        <begin position="1"/>
        <end position="77"/>
    </location>
</feature>
<protein>
    <recommendedName>
        <fullName evidence="5">Centrosomin N-terminal motif 1 domain-containing protein</fullName>
    </recommendedName>
</protein>
<reference evidence="3 4" key="1">
    <citation type="journal article" date="2023" name="Commun. Biol.">
        <title>Genome analysis of Parmales, the sister group of diatoms, reveals the evolutionary specialization of diatoms from phago-mixotrophs to photoautotrophs.</title>
        <authorList>
            <person name="Ban H."/>
            <person name="Sato S."/>
            <person name="Yoshikawa S."/>
            <person name="Yamada K."/>
            <person name="Nakamura Y."/>
            <person name="Ichinomiya M."/>
            <person name="Sato N."/>
            <person name="Blanc-Mathieu R."/>
            <person name="Endo H."/>
            <person name="Kuwata A."/>
            <person name="Ogata H."/>
        </authorList>
    </citation>
    <scope>NUCLEOTIDE SEQUENCE [LARGE SCALE GENOMIC DNA]</scope>
</reference>
<comment type="caution">
    <text evidence="3">The sequence shown here is derived from an EMBL/GenBank/DDBJ whole genome shotgun (WGS) entry which is preliminary data.</text>
</comment>
<feature type="compositionally biased region" description="Basic and acidic residues" evidence="2">
    <location>
        <begin position="291"/>
        <end position="324"/>
    </location>
</feature>
<name>A0ABQ6MTE4_9STRA</name>
<feature type="region of interest" description="Disordered" evidence="2">
    <location>
        <begin position="247"/>
        <end position="266"/>
    </location>
</feature>
<proteinExistence type="predicted"/>
<feature type="non-terminal residue" evidence="3">
    <location>
        <position position="528"/>
    </location>
</feature>
<gene>
    <name evidence="3" type="ORF">TeGR_g13360</name>
</gene>